<dbReference type="Pfam" id="PF05621">
    <property type="entry name" value="TniB"/>
    <property type="match status" value="1"/>
</dbReference>
<evidence type="ECO:0000313" key="2">
    <source>
        <dbReference type="Proteomes" id="UP000252419"/>
    </source>
</evidence>
<dbReference type="Gene3D" id="3.40.50.300">
    <property type="entry name" value="P-loop containing nucleotide triphosphate hydrolases"/>
    <property type="match status" value="1"/>
</dbReference>
<gene>
    <name evidence="1" type="ORF">TH5_04405</name>
</gene>
<sequence length="297" mass="33885">MTKHLHPEALRYVNADPNAKLHWIRSRKWLSYDLGTKALDEIEMILNHPPTHRIPSMLLIGQTNNGKTMILEEAIQRHPPERNPVEEADRIPLLFLTMPPGPELRRFYTLLLNHIGAVFKPSDTLSRLETQVLTLLRAVGTRAIVIDELHNILGGRFSDQRQFLNMLRFLSNELRISIIAAGTKNAVRVVQSDDQLANRFKLFSLPEWRDGRDYRKFLFLLEATLPFPESSDLYKSDIAKTILTVSERTIGEMIMFVSEAATIAIQENALALNAEHFQRANYVSPSRRAANAQEIVG</sequence>
<name>A0A367UJA4_9PROT</name>
<proteinExistence type="predicted"/>
<dbReference type="Proteomes" id="UP000252419">
    <property type="component" value="Unassembled WGS sequence"/>
</dbReference>
<dbReference type="InterPro" id="IPR027417">
    <property type="entry name" value="P-loop_NTPase"/>
</dbReference>
<dbReference type="EMBL" id="JPWA01000003">
    <property type="protein sequence ID" value="RCK07182.1"/>
    <property type="molecule type" value="Genomic_DNA"/>
</dbReference>
<keyword evidence="2" id="KW-1185">Reference proteome</keyword>
<protein>
    <recommendedName>
        <fullName evidence="3">TniB</fullName>
    </recommendedName>
</protein>
<dbReference type="SUPFAM" id="SSF52540">
    <property type="entry name" value="P-loop containing nucleoside triphosphate hydrolases"/>
    <property type="match status" value="1"/>
</dbReference>
<comment type="caution">
    <text evidence="1">The sequence shown here is derived from an EMBL/GenBank/DDBJ whole genome shotgun (WGS) entry which is preliminary data.</text>
</comment>
<dbReference type="RefSeq" id="WP_114120833.1">
    <property type="nucleotide sequence ID" value="NZ_JPWA01000003.1"/>
</dbReference>
<organism evidence="1 2">
    <name type="scientific">Thalassospira xianhensis MCCC 1A02616</name>
    <dbReference type="NCBI Taxonomy" id="1177929"/>
    <lineage>
        <taxon>Bacteria</taxon>
        <taxon>Pseudomonadati</taxon>
        <taxon>Pseudomonadota</taxon>
        <taxon>Alphaproteobacteria</taxon>
        <taxon>Rhodospirillales</taxon>
        <taxon>Thalassospiraceae</taxon>
        <taxon>Thalassospira</taxon>
    </lineage>
</organism>
<reference evidence="1 2" key="1">
    <citation type="submission" date="2014-07" db="EMBL/GenBank/DDBJ databases">
        <title>Draft genome sequence of Thalassospira xianhensis P-4 (MCCC 1A02616).</title>
        <authorList>
            <person name="Lai Q."/>
            <person name="Shao Z."/>
        </authorList>
    </citation>
    <scope>NUCLEOTIDE SEQUENCE [LARGE SCALE GENOMIC DNA]</scope>
    <source>
        <strain evidence="1 2">MCCC 1A02616</strain>
    </source>
</reference>
<dbReference type="AlphaFoldDB" id="A0A367UJA4"/>
<evidence type="ECO:0000313" key="1">
    <source>
        <dbReference type="EMBL" id="RCK07182.1"/>
    </source>
</evidence>
<dbReference type="InterPro" id="IPR008868">
    <property type="entry name" value="TniB"/>
</dbReference>
<accession>A0A367UJA4</accession>
<evidence type="ECO:0008006" key="3">
    <source>
        <dbReference type="Google" id="ProtNLM"/>
    </source>
</evidence>